<keyword evidence="3" id="KW-0472">Membrane</keyword>
<dbReference type="GO" id="GO:0005886">
    <property type="term" value="C:plasma membrane"/>
    <property type="evidence" value="ECO:0007669"/>
    <property type="project" value="UniProtKB-SubCell"/>
</dbReference>
<dbReference type="STRING" id="177199.A0A420Y0M4"/>
<accession>A0A420Y0M4</accession>
<gene>
    <name evidence="4" type="ORF">DL546_003829</name>
</gene>
<dbReference type="InterPro" id="IPR050375">
    <property type="entry name" value="MFS_TsgA-like"/>
</dbReference>
<keyword evidence="3" id="KW-0812">Transmembrane</keyword>
<comment type="caution">
    <text evidence="4">The sequence shown here is derived from an EMBL/GenBank/DDBJ whole genome shotgun (WGS) entry which is preliminary data.</text>
</comment>
<comment type="subcellular location">
    <subcellularLocation>
        <location evidence="1">Cell inner membrane</location>
        <topology evidence="1">Multi-pass membrane protein</topology>
    </subcellularLocation>
</comment>
<keyword evidence="3" id="KW-1133">Transmembrane helix</keyword>
<name>A0A420Y0M4_9PEZI</name>
<keyword evidence="2" id="KW-1003">Cell membrane</keyword>
<sequence length="473" mass="52160">MATKSFWKRRSLRVRDDARTKAAELTLRQSIYPISLVTILFFLWGFSYGLLDTLNKHFQNTLHITYSRSAGLQAAYFGAYPLASLGHAAWILRHFGYRAVFIWGLFLYGLGALLAIPAIKAHSFGGFCACIFIIGNGLGSLETAANPYITVCGPPKFAEARINLSQAFNGIGTVVAPVLGSYVFFKFDDERALQNVQWVYTAIAIFVFLLGGVFWLSDIPEITDADMEYQKAETHGEEDDTPFWKQWRLFHASFAQFCYTGAQIAIASYFINYVTSTRANTESALGSQFLAGAQGAFALGRFIGVAVMHFIKPRWVFLLFMTGCIVFIAPSITQGGNTGMSMLYLTLFFESICFPTIMALGMRGLGKHTKRGSGFLVAGVFGGACVPPLLGAVADRHGFALAMVVPLCFFVAAWSYALCVNFVPWYRDTADAFILTEIGLHEPRTDEEAGSDIMREVDDGEKATHVQLEGKVV</sequence>
<dbReference type="OrthoDB" id="546893at2759"/>
<dbReference type="SUPFAM" id="SSF103473">
    <property type="entry name" value="MFS general substrate transporter"/>
    <property type="match status" value="1"/>
</dbReference>
<feature type="transmembrane region" description="Helical" evidence="3">
    <location>
        <begin position="31"/>
        <end position="51"/>
    </location>
</feature>
<dbReference type="PANTHER" id="PTHR43702:SF3">
    <property type="entry name" value="PROTEIN TSGA"/>
    <property type="match status" value="1"/>
</dbReference>
<evidence type="ECO:0000256" key="3">
    <source>
        <dbReference type="SAM" id="Phobius"/>
    </source>
</evidence>
<feature type="transmembrane region" description="Helical" evidence="3">
    <location>
        <begin position="249"/>
        <end position="271"/>
    </location>
</feature>
<dbReference type="AlphaFoldDB" id="A0A420Y0M4"/>
<organism evidence="4 5">
    <name type="scientific">Coniochaeta pulveracea</name>
    <dbReference type="NCBI Taxonomy" id="177199"/>
    <lineage>
        <taxon>Eukaryota</taxon>
        <taxon>Fungi</taxon>
        <taxon>Dikarya</taxon>
        <taxon>Ascomycota</taxon>
        <taxon>Pezizomycotina</taxon>
        <taxon>Sordariomycetes</taxon>
        <taxon>Sordariomycetidae</taxon>
        <taxon>Coniochaetales</taxon>
        <taxon>Coniochaetaceae</taxon>
        <taxon>Coniochaeta</taxon>
    </lineage>
</organism>
<dbReference type="PANTHER" id="PTHR43702">
    <property type="entry name" value="L-FUCOSE-PROTON SYMPORTER"/>
    <property type="match status" value="1"/>
</dbReference>
<proteinExistence type="predicted"/>
<evidence type="ECO:0000313" key="4">
    <source>
        <dbReference type="EMBL" id="RKU41471.1"/>
    </source>
</evidence>
<feature type="transmembrane region" description="Helical" evidence="3">
    <location>
        <begin position="166"/>
        <end position="185"/>
    </location>
</feature>
<dbReference type="Proteomes" id="UP000275385">
    <property type="component" value="Unassembled WGS sequence"/>
</dbReference>
<keyword evidence="5" id="KW-1185">Reference proteome</keyword>
<dbReference type="EMBL" id="QVQW01000074">
    <property type="protein sequence ID" value="RKU41471.1"/>
    <property type="molecule type" value="Genomic_DNA"/>
</dbReference>
<evidence type="ECO:0000313" key="5">
    <source>
        <dbReference type="Proteomes" id="UP000275385"/>
    </source>
</evidence>
<evidence type="ECO:0000256" key="2">
    <source>
        <dbReference type="ARBA" id="ARBA00022475"/>
    </source>
</evidence>
<feature type="transmembrane region" description="Helical" evidence="3">
    <location>
        <begin position="374"/>
        <end position="393"/>
    </location>
</feature>
<protein>
    <recommendedName>
        <fullName evidence="6">Major facilitator superfamily (MFS) profile domain-containing protein</fullName>
    </recommendedName>
</protein>
<feature type="transmembrane region" description="Helical" evidence="3">
    <location>
        <begin position="71"/>
        <end position="92"/>
    </location>
</feature>
<feature type="transmembrane region" description="Helical" evidence="3">
    <location>
        <begin position="315"/>
        <end position="336"/>
    </location>
</feature>
<feature type="transmembrane region" description="Helical" evidence="3">
    <location>
        <begin position="99"/>
        <end position="118"/>
    </location>
</feature>
<dbReference type="GO" id="GO:0022857">
    <property type="term" value="F:transmembrane transporter activity"/>
    <property type="evidence" value="ECO:0007669"/>
    <property type="project" value="InterPro"/>
</dbReference>
<feature type="transmembrane region" description="Helical" evidence="3">
    <location>
        <begin position="399"/>
        <end position="423"/>
    </location>
</feature>
<dbReference type="InterPro" id="IPR011701">
    <property type="entry name" value="MFS"/>
</dbReference>
<dbReference type="Gene3D" id="1.20.1250.20">
    <property type="entry name" value="MFS general substrate transporter like domains"/>
    <property type="match status" value="2"/>
</dbReference>
<dbReference type="InterPro" id="IPR036259">
    <property type="entry name" value="MFS_trans_sf"/>
</dbReference>
<evidence type="ECO:0000256" key="1">
    <source>
        <dbReference type="ARBA" id="ARBA00004429"/>
    </source>
</evidence>
<feature type="transmembrane region" description="Helical" evidence="3">
    <location>
        <begin position="342"/>
        <end position="362"/>
    </location>
</feature>
<reference evidence="4 5" key="1">
    <citation type="submission" date="2018-08" db="EMBL/GenBank/DDBJ databases">
        <title>Draft genome of the lignicolous fungus Coniochaeta pulveracea.</title>
        <authorList>
            <person name="Borstlap C.J."/>
            <person name="De Witt R.N."/>
            <person name="Botha A."/>
            <person name="Volschenk H."/>
        </authorList>
    </citation>
    <scope>NUCLEOTIDE SEQUENCE [LARGE SCALE GENOMIC DNA]</scope>
    <source>
        <strain evidence="4 5">CAB683</strain>
    </source>
</reference>
<feature type="transmembrane region" description="Helical" evidence="3">
    <location>
        <begin position="197"/>
        <end position="217"/>
    </location>
</feature>
<evidence type="ECO:0008006" key="6">
    <source>
        <dbReference type="Google" id="ProtNLM"/>
    </source>
</evidence>
<dbReference type="Pfam" id="PF07690">
    <property type="entry name" value="MFS_1"/>
    <property type="match status" value="1"/>
</dbReference>